<keyword evidence="2 4" id="KW-0378">Hydrolase</keyword>
<accession>A0A4U1MJX3</accession>
<dbReference type="GO" id="GO:0005737">
    <property type="term" value="C:cytoplasm"/>
    <property type="evidence" value="ECO:0007669"/>
    <property type="project" value="TreeGrafter"/>
</dbReference>
<dbReference type="CDD" id="cd18622">
    <property type="entry name" value="GH32_Inu-like"/>
    <property type="match status" value="1"/>
</dbReference>
<dbReference type="SMART" id="SM00640">
    <property type="entry name" value="Glyco_32"/>
    <property type="match status" value="1"/>
</dbReference>
<organism evidence="7 8">
    <name type="scientific">Guptibacillus hwajinpoensis</name>
    <dbReference type="NCBI Taxonomy" id="208199"/>
    <lineage>
        <taxon>Bacteria</taxon>
        <taxon>Bacillati</taxon>
        <taxon>Bacillota</taxon>
        <taxon>Bacilli</taxon>
        <taxon>Bacillales</taxon>
        <taxon>Guptibacillaceae</taxon>
        <taxon>Guptibacillus</taxon>
    </lineage>
</organism>
<evidence type="ECO:0000256" key="1">
    <source>
        <dbReference type="ARBA" id="ARBA00009902"/>
    </source>
</evidence>
<gene>
    <name evidence="7" type="ORF">FBF83_09215</name>
</gene>
<dbReference type="Pfam" id="PF00251">
    <property type="entry name" value="Glyco_hydro_32N"/>
    <property type="match status" value="1"/>
</dbReference>
<evidence type="ECO:0000256" key="4">
    <source>
        <dbReference type="RuleBase" id="RU362110"/>
    </source>
</evidence>
<dbReference type="InterPro" id="IPR013320">
    <property type="entry name" value="ConA-like_dom_sf"/>
</dbReference>
<dbReference type="InterPro" id="IPR018053">
    <property type="entry name" value="Glyco_hydro_32_AS"/>
</dbReference>
<dbReference type="EMBL" id="SWFM01000002">
    <property type="protein sequence ID" value="TKD70782.1"/>
    <property type="molecule type" value="Genomic_DNA"/>
</dbReference>
<dbReference type="PROSITE" id="PS00609">
    <property type="entry name" value="GLYCOSYL_HYDROL_F32"/>
    <property type="match status" value="1"/>
</dbReference>
<dbReference type="InterPro" id="IPR001362">
    <property type="entry name" value="Glyco_hydro_32"/>
</dbReference>
<dbReference type="OrthoDB" id="9759709at2"/>
<dbReference type="PANTHER" id="PTHR42800">
    <property type="entry name" value="EXOINULINASE INUD (AFU_ORTHOLOGUE AFUA_5G00480)"/>
    <property type="match status" value="1"/>
</dbReference>
<keyword evidence="3 4" id="KW-0326">Glycosidase</keyword>
<dbReference type="SUPFAM" id="SSF49899">
    <property type="entry name" value="Concanavalin A-like lectins/glucanases"/>
    <property type="match status" value="1"/>
</dbReference>
<name>A0A4U1MJX3_9BACL</name>
<dbReference type="Pfam" id="PF08244">
    <property type="entry name" value="Glyco_hydro_32C"/>
    <property type="match status" value="1"/>
</dbReference>
<dbReference type="GO" id="GO:0004575">
    <property type="term" value="F:sucrose alpha-glucosidase activity"/>
    <property type="evidence" value="ECO:0007669"/>
    <property type="project" value="TreeGrafter"/>
</dbReference>
<dbReference type="InterPro" id="IPR013189">
    <property type="entry name" value="Glyco_hydro_32_C"/>
</dbReference>
<dbReference type="Gene3D" id="2.60.120.560">
    <property type="entry name" value="Exo-inulinase, domain 1"/>
    <property type="match status" value="1"/>
</dbReference>
<dbReference type="Gene3D" id="2.115.10.20">
    <property type="entry name" value="Glycosyl hydrolase domain, family 43"/>
    <property type="match status" value="1"/>
</dbReference>
<reference evidence="7 8" key="1">
    <citation type="submission" date="2019-04" db="EMBL/GenBank/DDBJ databases">
        <title>Genome sequence of Bacillus hwajinpoensis strain Y2.</title>
        <authorList>
            <person name="Fair J.L."/>
            <person name="Maclea K.S."/>
        </authorList>
    </citation>
    <scope>NUCLEOTIDE SEQUENCE [LARGE SCALE GENOMIC DNA]</scope>
    <source>
        <strain evidence="7 8">Y2</strain>
    </source>
</reference>
<protein>
    <submittedName>
        <fullName evidence="7">Glycoside hydrolase family 32 protein</fullName>
    </submittedName>
</protein>
<sequence length="484" mass="55207">MKTNALGKYRPYLHFAPQKNWMNDPNGLIFFDGEYHLFYQYHPDSTVWGPMHWGHAVSKDLIDWEELDIALYPDEHGMIFSGSAVVDWENTTGFFPNGPGLVAVFTYHLDGEAGAEPTQTQGIAYSYDRGRTWVKYEGNSVLTSDSKVDFRDPKVFWNDKEKNWMMVLATGQTISFYSSPNLINWNFESEFGEGIGLHTGVWECPDLFQLQVPETDEIKWVLLVSVGDNPEFETGSQTQYFVGEFDGRTFKPDHDSIHLLDFGKDNYAGVSFSDIPQIDGRRIYLGWMSNWRYANEVPTNGWRSQMTLPRELSLQKVGEEYNVNQLPVKEIESYFSIDSVIDGEVSHENGTKKYPVGSPFVDCSINIERENSQQFGITVNHSKEQTTNIEIDYNMNAIRVVRKDSGEIDFSSNFIDDQIVKVENINELNLRMIIDSSSIELFINEGQYALTSLVYPDHACESISFSSIKGSVILRDGYIAKPAQ</sequence>
<dbReference type="SUPFAM" id="SSF75005">
    <property type="entry name" value="Arabinanase/levansucrase/invertase"/>
    <property type="match status" value="1"/>
</dbReference>
<comment type="caution">
    <text evidence="7">The sequence shown here is derived from an EMBL/GenBank/DDBJ whole genome shotgun (WGS) entry which is preliminary data.</text>
</comment>
<evidence type="ECO:0000313" key="8">
    <source>
        <dbReference type="Proteomes" id="UP000310541"/>
    </source>
</evidence>
<dbReference type="InterPro" id="IPR023296">
    <property type="entry name" value="Glyco_hydro_beta-prop_sf"/>
</dbReference>
<dbReference type="RefSeq" id="WP_136946856.1">
    <property type="nucleotide sequence ID" value="NZ_SWFM01000002.1"/>
</dbReference>
<proteinExistence type="inferred from homology"/>
<dbReference type="Proteomes" id="UP000310541">
    <property type="component" value="Unassembled WGS sequence"/>
</dbReference>
<feature type="domain" description="Glycosyl hydrolase family 32 C-terminal" evidence="6">
    <location>
        <begin position="352"/>
        <end position="472"/>
    </location>
</feature>
<feature type="domain" description="Glycosyl hydrolase family 32 N-terminal" evidence="5">
    <location>
        <begin position="14"/>
        <end position="320"/>
    </location>
</feature>
<dbReference type="PANTHER" id="PTHR42800:SF1">
    <property type="entry name" value="EXOINULINASE INUD (AFU_ORTHOLOGUE AFUA_5G00480)"/>
    <property type="match status" value="1"/>
</dbReference>
<evidence type="ECO:0000256" key="2">
    <source>
        <dbReference type="ARBA" id="ARBA00022801"/>
    </source>
</evidence>
<dbReference type="InterPro" id="IPR013148">
    <property type="entry name" value="Glyco_hydro_32_N"/>
</dbReference>
<evidence type="ECO:0000256" key="3">
    <source>
        <dbReference type="ARBA" id="ARBA00023295"/>
    </source>
</evidence>
<evidence type="ECO:0000259" key="6">
    <source>
        <dbReference type="Pfam" id="PF08244"/>
    </source>
</evidence>
<evidence type="ECO:0000259" key="5">
    <source>
        <dbReference type="Pfam" id="PF00251"/>
    </source>
</evidence>
<comment type="similarity">
    <text evidence="1 4">Belongs to the glycosyl hydrolase 32 family.</text>
</comment>
<dbReference type="GO" id="GO:0005987">
    <property type="term" value="P:sucrose catabolic process"/>
    <property type="evidence" value="ECO:0007669"/>
    <property type="project" value="TreeGrafter"/>
</dbReference>
<dbReference type="AlphaFoldDB" id="A0A4U1MJX3"/>
<evidence type="ECO:0000313" key="7">
    <source>
        <dbReference type="EMBL" id="TKD70782.1"/>
    </source>
</evidence>